<reference evidence="2 3" key="1">
    <citation type="submission" date="2014-04" db="EMBL/GenBank/DDBJ databases">
        <title>A comprehensive comparison of genomes of Erythrobacter spp. Strains.</title>
        <authorList>
            <person name="Zheng Q."/>
        </authorList>
    </citation>
    <scope>NUCLEOTIDE SEQUENCE [LARGE SCALE GENOMIC DNA]</scope>
    <source>
        <strain evidence="2 3">DSM 8509</strain>
    </source>
</reference>
<accession>A0A074MYA4</accession>
<dbReference type="KEGG" id="elq:Ga0102493_111138"/>
<evidence type="ECO:0000313" key="3">
    <source>
        <dbReference type="Proteomes" id="UP000027866"/>
    </source>
</evidence>
<protein>
    <recommendedName>
        <fullName evidence="4">Spore coat protein U domain-containing protein</fullName>
    </recommendedName>
</protein>
<dbReference type="RefSeq" id="WP_034905769.1">
    <property type="nucleotide sequence ID" value="NZ_CP017057.1"/>
</dbReference>
<feature type="signal peptide" evidence="1">
    <location>
        <begin position="1"/>
        <end position="21"/>
    </location>
</feature>
<evidence type="ECO:0000256" key="1">
    <source>
        <dbReference type="SAM" id="SignalP"/>
    </source>
</evidence>
<name>A0A074MYA4_9SPHN</name>
<proteinExistence type="predicted"/>
<feature type="chain" id="PRO_5001697424" description="Spore coat protein U domain-containing protein" evidence="1">
    <location>
        <begin position="22"/>
        <end position="183"/>
    </location>
</feature>
<comment type="caution">
    <text evidence="2">The sequence shown here is derived from an EMBL/GenBank/DDBJ whole genome shotgun (WGS) entry which is preliminary data.</text>
</comment>
<dbReference type="OrthoDB" id="7391276at2"/>
<evidence type="ECO:0000313" key="2">
    <source>
        <dbReference type="EMBL" id="KEO90582.1"/>
    </source>
</evidence>
<dbReference type="PATRIC" id="fig|39960.10.peg.204"/>
<evidence type="ECO:0008006" key="4">
    <source>
        <dbReference type="Google" id="ProtNLM"/>
    </source>
</evidence>
<dbReference type="AlphaFoldDB" id="A0A074MYA4"/>
<sequence>MMKKLLVVSAAIAATATPAAAQTLTYELEAEVAVKCGVYKFDGPSVPVNFADLSTTPSDTFITESAGSATYRCNAPGGFTRTISSANGGVMIRTGSSGGAGNSIPFEMSHGGGSGLGTGGFVPLTSNVISNLGGSTAFLNGQTGGVNFRVAGVAAAPGGNEAPGTTVFAGDYTDIVTISVVAN</sequence>
<dbReference type="EMBL" id="JMIX01000012">
    <property type="protein sequence ID" value="KEO90582.1"/>
    <property type="molecule type" value="Genomic_DNA"/>
</dbReference>
<keyword evidence="1" id="KW-0732">Signal</keyword>
<keyword evidence="3" id="KW-1185">Reference proteome</keyword>
<organism evidence="2 3">
    <name type="scientific">Erythrobacter litoralis</name>
    <dbReference type="NCBI Taxonomy" id="39960"/>
    <lineage>
        <taxon>Bacteria</taxon>
        <taxon>Pseudomonadati</taxon>
        <taxon>Pseudomonadota</taxon>
        <taxon>Alphaproteobacteria</taxon>
        <taxon>Sphingomonadales</taxon>
        <taxon>Erythrobacteraceae</taxon>
        <taxon>Erythrobacter/Porphyrobacter group</taxon>
        <taxon>Erythrobacter</taxon>
    </lineage>
</organism>
<dbReference type="Proteomes" id="UP000027866">
    <property type="component" value="Unassembled WGS sequence"/>
</dbReference>
<gene>
    <name evidence="2" type="ORF">EH32_01815</name>
</gene>